<dbReference type="InterPro" id="IPR036388">
    <property type="entry name" value="WH-like_DNA-bd_sf"/>
</dbReference>
<dbReference type="RefSeq" id="WP_255923297.1">
    <property type="nucleotide sequence ID" value="NZ_JANFNG010000032.1"/>
</dbReference>
<feature type="domain" description="O-methyltransferase dimerisation" evidence="6">
    <location>
        <begin position="17"/>
        <end position="92"/>
    </location>
</feature>
<dbReference type="PROSITE" id="PS51683">
    <property type="entry name" value="SAM_OMT_II"/>
    <property type="match status" value="1"/>
</dbReference>
<proteinExistence type="predicted"/>
<evidence type="ECO:0000256" key="1">
    <source>
        <dbReference type="ARBA" id="ARBA00022603"/>
    </source>
</evidence>
<dbReference type="Gene3D" id="1.10.10.10">
    <property type="entry name" value="Winged helix-like DNA-binding domain superfamily/Winged helix DNA-binding domain"/>
    <property type="match status" value="1"/>
</dbReference>
<keyword evidence="4" id="KW-0472">Membrane</keyword>
<keyword evidence="2" id="KW-0808">Transferase</keyword>
<dbReference type="Pfam" id="PF08100">
    <property type="entry name" value="Dimerisation"/>
    <property type="match status" value="1"/>
</dbReference>
<comment type="caution">
    <text evidence="7">The sequence shown here is derived from an EMBL/GenBank/DDBJ whole genome shotgun (WGS) entry which is preliminary data.</text>
</comment>
<evidence type="ECO:0000259" key="5">
    <source>
        <dbReference type="Pfam" id="PF00891"/>
    </source>
</evidence>
<dbReference type="PANTHER" id="PTHR43712">
    <property type="entry name" value="PUTATIVE (AFU_ORTHOLOGUE AFUA_4G14580)-RELATED"/>
    <property type="match status" value="1"/>
</dbReference>
<keyword evidence="4" id="KW-0812">Transmembrane</keyword>
<dbReference type="InterPro" id="IPR012967">
    <property type="entry name" value="COMT_dimerisation"/>
</dbReference>
<sequence>MRSSTTKQPTAAEYLPLLFGFAVYQIGAAVAGLGVVEALADGPRTVGRLATITDTHPGHLRRLLRAATAAQLLRATDDDAFELTTLGRIFAKESPLQAAPLTAMHSAAPVWQAWGALEESVRTGRNAFELAHGSRLFDFLKGEPELAATFHDAMAAGSEVQLPAIISGFDFSRFRHAVDVGGGNGTHLAAILAANPRLRGTVFDTANGVVEAADVLESAGVADRCEVVSGSFFDSVPAAADAYLLKNILHDWNDDECRQILENCRAGLAPDGRIVVFTSVLSEGRGDEDPAEALGAAIFDIEMMVMTTGRERTLSEFEALFAAPGLRLDTATALPCPFLYYALEAVPVER</sequence>
<evidence type="ECO:0000259" key="6">
    <source>
        <dbReference type="Pfam" id="PF08100"/>
    </source>
</evidence>
<dbReference type="InterPro" id="IPR001077">
    <property type="entry name" value="COMT_C"/>
</dbReference>
<dbReference type="CDD" id="cd02440">
    <property type="entry name" value="AdoMet_MTases"/>
    <property type="match status" value="1"/>
</dbReference>
<reference evidence="7" key="1">
    <citation type="submission" date="2022-06" db="EMBL/GenBank/DDBJ databases">
        <title>Draft genome sequence of Streptomyces sp. RB6PN25 isolated from peat swamp forest in Thailand.</title>
        <authorList>
            <person name="Duangmal K."/>
            <person name="Klaysubun C."/>
        </authorList>
    </citation>
    <scope>NUCLEOTIDE SEQUENCE</scope>
    <source>
        <strain evidence="7">RB6PN25</strain>
    </source>
</reference>
<organism evidence="7 8">
    <name type="scientific">Streptomyces humicola</name>
    <dbReference type="NCBI Taxonomy" id="2953240"/>
    <lineage>
        <taxon>Bacteria</taxon>
        <taxon>Bacillati</taxon>
        <taxon>Actinomycetota</taxon>
        <taxon>Actinomycetes</taxon>
        <taxon>Kitasatosporales</taxon>
        <taxon>Streptomycetaceae</taxon>
        <taxon>Streptomyces</taxon>
    </lineage>
</organism>
<dbReference type="SUPFAM" id="SSF53335">
    <property type="entry name" value="S-adenosyl-L-methionine-dependent methyltransferases"/>
    <property type="match status" value="1"/>
</dbReference>
<dbReference type="EMBL" id="JANFNG010000032">
    <property type="protein sequence ID" value="MCQ4084244.1"/>
    <property type="molecule type" value="Genomic_DNA"/>
</dbReference>
<gene>
    <name evidence="7" type="ORF">NGB36_27625</name>
</gene>
<keyword evidence="4" id="KW-1133">Transmembrane helix</keyword>
<evidence type="ECO:0000256" key="3">
    <source>
        <dbReference type="ARBA" id="ARBA00022691"/>
    </source>
</evidence>
<dbReference type="Gene3D" id="1.10.287.1350">
    <property type="match status" value="1"/>
</dbReference>
<dbReference type="InterPro" id="IPR016461">
    <property type="entry name" value="COMT-like"/>
</dbReference>
<dbReference type="SUPFAM" id="SSF46785">
    <property type="entry name" value="Winged helix' DNA-binding domain"/>
    <property type="match status" value="1"/>
</dbReference>
<evidence type="ECO:0000256" key="4">
    <source>
        <dbReference type="SAM" id="Phobius"/>
    </source>
</evidence>
<keyword evidence="8" id="KW-1185">Reference proteome</keyword>
<evidence type="ECO:0000313" key="7">
    <source>
        <dbReference type="EMBL" id="MCQ4084244.1"/>
    </source>
</evidence>
<dbReference type="PANTHER" id="PTHR43712:SF2">
    <property type="entry name" value="O-METHYLTRANSFERASE CICE"/>
    <property type="match status" value="1"/>
</dbReference>
<feature type="transmembrane region" description="Helical" evidence="4">
    <location>
        <begin position="12"/>
        <end position="36"/>
    </location>
</feature>
<evidence type="ECO:0000256" key="2">
    <source>
        <dbReference type="ARBA" id="ARBA00022679"/>
    </source>
</evidence>
<dbReference type="InterPro" id="IPR029063">
    <property type="entry name" value="SAM-dependent_MTases_sf"/>
</dbReference>
<dbReference type="PIRSF" id="PIRSF005739">
    <property type="entry name" value="O-mtase"/>
    <property type="match status" value="1"/>
</dbReference>
<keyword evidence="3" id="KW-0949">S-adenosyl-L-methionine</keyword>
<dbReference type="Gene3D" id="3.40.50.150">
    <property type="entry name" value="Vaccinia Virus protein VP39"/>
    <property type="match status" value="1"/>
</dbReference>
<dbReference type="Pfam" id="PF00891">
    <property type="entry name" value="Methyltransf_2"/>
    <property type="match status" value="1"/>
</dbReference>
<dbReference type="InterPro" id="IPR036390">
    <property type="entry name" value="WH_DNA-bd_sf"/>
</dbReference>
<accession>A0ABT1Q2U6</accession>
<keyword evidence="1" id="KW-0489">Methyltransferase</keyword>
<evidence type="ECO:0000313" key="8">
    <source>
        <dbReference type="Proteomes" id="UP001057702"/>
    </source>
</evidence>
<protein>
    <recommendedName>
        <fullName evidence="9">Methyltransferase</fullName>
    </recommendedName>
</protein>
<evidence type="ECO:0008006" key="9">
    <source>
        <dbReference type="Google" id="ProtNLM"/>
    </source>
</evidence>
<name>A0ABT1Q2U6_9ACTN</name>
<feature type="domain" description="O-methyltransferase C-terminal" evidence="5">
    <location>
        <begin position="114"/>
        <end position="325"/>
    </location>
</feature>
<dbReference type="Proteomes" id="UP001057702">
    <property type="component" value="Unassembled WGS sequence"/>
</dbReference>